<keyword evidence="2" id="KW-1185">Reference proteome</keyword>
<dbReference type="STRING" id="933084.A0A067QLF6"/>
<dbReference type="HOGENOM" id="CLU_077575_1_0_1"/>
<dbReference type="AlphaFoldDB" id="A0A067QLF6"/>
<organism evidence="1 2">
    <name type="scientific">Jaapia argillacea MUCL 33604</name>
    <dbReference type="NCBI Taxonomy" id="933084"/>
    <lineage>
        <taxon>Eukaryota</taxon>
        <taxon>Fungi</taxon>
        <taxon>Dikarya</taxon>
        <taxon>Basidiomycota</taxon>
        <taxon>Agaricomycotina</taxon>
        <taxon>Agaricomycetes</taxon>
        <taxon>Agaricomycetidae</taxon>
        <taxon>Jaapiales</taxon>
        <taxon>Jaapiaceae</taxon>
        <taxon>Jaapia</taxon>
    </lineage>
</organism>
<evidence type="ECO:0008006" key="3">
    <source>
        <dbReference type="Google" id="ProtNLM"/>
    </source>
</evidence>
<accession>A0A067QLF6</accession>
<feature type="non-terminal residue" evidence="1">
    <location>
        <position position="1"/>
    </location>
</feature>
<reference evidence="2" key="1">
    <citation type="journal article" date="2014" name="Proc. Natl. Acad. Sci. U.S.A.">
        <title>Extensive sampling of basidiomycete genomes demonstrates inadequacy of the white-rot/brown-rot paradigm for wood decay fungi.</title>
        <authorList>
            <person name="Riley R."/>
            <person name="Salamov A.A."/>
            <person name="Brown D.W."/>
            <person name="Nagy L.G."/>
            <person name="Floudas D."/>
            <person name="Held B.W."/>
            <person name="Levasseur A."/>
            <person name="Lombard V."/>
            <person name="Morin E."/>
            <person name="Otillar R."/>
            <person name="Lindquist E.A."/>
            <person name="Sun H."/>
            <person name="LaButti K.M."/>
            <person name="Schmutz J."/>
            <person name="Jabbour D."/>
            <person name="Luo H."/>
            <person name="Baker S.E."/>
            <person name="Pisabarro A.G."/>
            <person name="Walton J.D."/>
            <person name="Blanchette R.A."/>
            <person name="Henrissat B."/>
            <person name="Martin F."/>
            <person name="Cullen D."/>
            <person name="Hibbett D.S."/>
            <person name="Grigoriev I.V."/>
        </authorList>
    </citation>
    <scope>NUCLEOTIDE SEQUENCE [LARGE SCALE GENOMIC DNA]</scope>
    <source>
        <strain evidence="2">MUCL 33604</strain>
    </source>
</reference>
<dbReference type="EMBL" id="KL197710">
    <property type="protein sequence ID" value="KDQ63431.1"/>
    <property type="molecule type" value="Genomic_DNA"/>
</dbReference>
<dbReference type="InParanoid" id="A0A067QLF6"/>
<gene>
    <name evidence="1" type="ORF">JAAARDRAFT_120510</name>
</gene>
<dbReference type="Proteomes" id="UP000027265">
    <property type="component" value="Unassembled WGS sequence"/>
</dbReference>
<protein>
    <recommendedName>
        <fullName evidence="3">Reverse transcriptase domain-containing protein</fullName>
    </recommendedName>
</protein>
<sequence>LTGYKILGLTRRILIKLFADDATVYLNKQDRYADLQEILQKWCQASGAKFNIKKTEIIPIGSKTHRDRVIATRKLHPEDQPLEQGIKIAKDGDPVQLLGVWIGNHVNNATPWEPVLDKIATNLERWAKEHPTVFVKRLIVQMVVGGMTQYLTKVQGMPKNVEKAIIKMIRIFMWGDHYMPL</sequence>
<evidence type="ECO:0000313" key="1">
    <source>
        <dbReference type="EMBL" id="KDQ63431.1"/>
    </source>
</evidence>
<dbReference type="OrthoDB" id="2205812at2759"/>
<evidence type="ECO:0000313" key="2">
    <source>
        <dbReference type="Proteomes" id="UP000027265"/>
    </source>
</evidence>
<name>A0A067QLF6_9AGAM</name>
<proteinExistence type="predicted"/>